<organism evidence="2">
    <name type="scientific">termite gut metagenome</name>
    <dbReference type="NCBI Taxonomy" id="433724"/>
    <lineage>
        <taxon>unclassified sequences</taxon>
        <taxon>metagenomes</taxon>
        <taxon>organismal metagenomes</taxon>
    </lineage>
</organism>
<reference evidence="2" key="1">
    <citation type="submission" date="2019-03" db="EMBL/GenBank/DDBJ databases">
        <title>Single cell metagenomics reveals metabolic interactions within the superorganism composed of flagellate Streblomastix strix and complex community of Bacteroidetes bacteria on its surface.</title>
        <authorList>
            <person name="Treitli S.C."/>
            <person name="Kolisko M."/>
            <person name="Husnik F."/>
            <person name="Keeling P."/>
            <person name="Hampl V."/>
        </authorList>
    </citation>
    <scope>NUCLEOTIDE SEQUENCE</scope>
    <source>
        <strain evidence="2">STM</strain>
    </source>
</reference>
<protein>
    <submittedName>
        <fullName evidence="2">Uncharacterized protein</fullName>
    </submittedName>
</protein>
<gene>
    <name evidence="2" type="ORF">EZS27_033249</name>
</gene>
<sequence>MEEVRGEAKGKPYQGLIYSALSDKGEKVGSPFKSSLFGKIVGIPALEKRIEKSAEIIRDKGLKEQNKKVIASAMRSSKSRQDFEKTLEKQGSVLFRTNDESRIYRATFIDHEQKAVFNGSRLGKEFSANVFNDLFNGNSQKPEQPDHKAGQVFEPFENVSGESPPSIASKDKCK</sequence>
<feature type="region of interest" description="Disordered" evidence="1">
    <location>
        <begin position="135"/>
        <end position="174"/>
    </location>
</feature>
<evidence type="ECO:0000256" key="1">
    <source>
        <dbReference type="SAM" id="MobiDB-lite"/>
    </source>
</evidence>
<comment type="caution">
    <text evidence="2">The sequence shown here is derived from an EMBL/GenBank/DDBJ whole genome shotgun (WGS) entry which is preliminary data.</text>
</comment>
<accession>A0A5J4Q625</accession>
<evidence type="ECO:0000313" key="2">
    <source>
        <dbReference type="EMBL" id="KAA6316440.1"/>
    </source>
</evidence>
<dbReference type="EMBL" id="SNRY01004880">
    <property type="protein sequence ID" value="KAA6316440.1"/>
    <property type="molecule type" value="Genomic_DNA"/>
</dbReference>
<name>A0A5J4Q625_9ZZZZ</name>
<proteinExistence type="predicted"/>
<dbReference type="AlphaFoldDB" id="A0A5J4Q625"/>